<dbReference type="RefSeq" id="WP_226762739.1">
    <property type="nucleotide sequence ID" value="NZ_JAJAWG010000001.1"/>
</dbReference>
<evidence type="ECO:0000313" key="2">
    <source>
        <dbReference type="Proteomes" id="UP001198034"/>
    </source>
</evidence>
<dbReference type="EMBL" id="JAJAWG010000001">
    <property type="protein sequence ID" value="MCB5194919.1"/>
    <property type="molecule type" value="Genomic_DNA"/>
</dbReference>
<sequence length="72" mass="8621">MFDKYVIKVQKHLHGLGSFVKVRTSKETQQGRLVQPDNLRRNTMRGLLKMIKNFEFQQQLLVKSYGWKLTQR</sequence>
<accession>A0ABS8BGT0</accession>
<protein>
    <submittedName>
        <fullName evidence="1">Uncharacterized protein</fullName>
    </submittedName>
</protein>
<proteinExistence type="predicted"/>
<comment type="caution">
    <text evidence="1">The sequence shown here is derived from an EMBL/GenBank/DDBJ whole genome shotgun (WGS) entry which is preliminary data.</text>
</comment>
<keyword evidence="2" id="KW-1185">Reference proteome</keyword>
<organism evidence="1 2">
    <name type="scientific">Deefgea salmonis</name>
    <dbReference type="NCBI Taxonomy" id="2875502"/>
    <lineage>
        <taxon>Bacteria</taxon>
        <taxon>Pseudomonadati</taxon>
        <taxon>Pseudomonadota</taxon>
        <taxon>Betaproteobacteria</taxon>
        <taxon>Neisseriales</taxon>
        <taxon>Chitinibacteraceae</taxon>
        <taxon>Deefgea</taxon>
    </lineage>
</organism>
<gene>
    <name evidence="1" type="ORF">LG219_01260</name>
</gene>
<evidence type="ECO:0000313" key="1">
    <source>
        <dbReference type="EMBL" id="MCB5194919.1"/>
    </source>
</evidence>
<dbReference type="Proteomes" id="UP001198034">
    <property type="component" value="Unassembled WGS sequence"/>
</dbReference>
<name>A0ABS8BGT0_9NEIS</name>
<reference evidence="1 2" key="1">
    <citation type="submission" date="2021-10" db="EMBL/GenBank/DDBJ databases">
        <authorList>
            <person name="Chen M."/>
        </authorList>
    </citation>
    <scope>NUCLEOTIDE SEQUENCE [LARGE SCALE GENOMIC DNA]</scope>
    <source>
        <strain evidence="1 2">H3-26</strain>
    </source>
</reference>